<evidence type="ECO:0000256" key="7">
    <source>
        <dbReference type="ARBA" id="ARBA00022777"/>
    </source>
</evidence>
<accession>A0A133PLL5</accession>
<dbReference type="EMBL" id="LRQE01000034">
    <property type="protein sequence ID" value="KXA29454.1"/>
    <property type="molecule type" value="Genomic_DNA"/>
</dbReference>
<comment type="function">
    <text evidence="11">Catalyzes the specific phosphorylation of the 3-hydroxyl group of shikimic acid using ATP as a cosubstrate.</text>
</comment>
<keyword evidence="4 11" id="KW-0028">Amino-acid biosynthesis</keyword>
<evidence type="ECO:0000256" key="5">
    <source>
        <dbReference type="ARBA" id="ARBA00022679"/>
    </source>
</evidence>
<dbReference type="GO" id="GO:0004765">
    <property type="term" value="F:shikimate kinase activity"/>
    <property type="evidence" value="ECO:0007669"/>
    <property type="project" value="UniProtKB-UniRule"/>
</dbReference>
<dbReference type="InterPro" id="IPR022893">
    <property type="entry name" value="Shikimate_DH_fam"/>
</dbReference>
<evidence type="ECO:0000256" key="3">
    <source>
        <dbReference type="ARBA" id="ARBA00012154"/>
    </source>
</evidence>
<comment type="subcellular location">
    <subcellularLocation>
        <location evidence="11">Cytoplasm</location>
    </subcellularLocation>
</comment>
<dbReference type="InterPro" id="IPR031322">
    <property type="entry name" value="Shikimate/glucono_kinase"/>
</dbReference>
<evidence type="ECO:0000256" key="8">
    <source>
        <dbReference type="ARBA" id="ARBA00022840"/>
    </source>
</evidence>
<feature type="binding site" evidence="11">
    <location>
        <position position="361"/>
    </location>
    <ligand>
        <name>ATP</name>
        <dbReference type="ChEBI" id="CHEBI:30616"/>
    </ligand>
</feature>
<dbReference type="InterPro" id="IPR000623">
    <property type="entry name" value="Shikimate_kinase/TSH1"/>
</dbReference>
<evidence type="ECO:0000256" key="2">
    <source>
        <dbReference type="ARBA" id="ARBA00004871"/>
    </source>
</evidence>
<dbReference type="InterPro" id="IPR013708">
    <property type="entry name" value="Shikimate_DH-bd_N"/>
</dbReference>
<dbReference type="GO" id="GO:0008652">
    <property type="term" value="P:amino acid biosynthetic process"/>
    <property type="evidence" value="ECO:0007669"/>
    <property type="project" value="UniProtKB-KW"/>
</dbReference>
<dbReference type="UniPathway" id="UPA00053">
    <property type="reaction ID" value="UER00088"/>
</dbReference>
<comment type="similarity">
    <text evidence="11">Belongs to the shikimate kinase family.</text>
</comment>
<reference evidence="13 14" key="1">
    <citation type="submission" date="2016-01" db="EMBL/GenBank/DDBJ databases">
        <authorList>
            <person name="Oliw E.H."/>
        </authorList>
    </citation>
    <scope>NUCLEOTIDE SEQUENCE [LARGE SCALE GENOMIC DNA]</scope>
    <source>
        <strain evidence="13 14">CMW7756A</strain>
    </source>
</reference>
<dbReference type="PATRIC" id="fig|54005.3.peg.1060"/>
<name>A0A133PLL5_9FIRM</name>
<dbReference type="EC" id="2.7.1.71" evidence="3 11"/>
<dbReference type="GO" id="GO:0009073">
    <property type="term" value="P:aromatic amino acid family biosynthetic process"/>
    <property type="evidence" value="ECO:0007669"/>
    <property type="project" value="UniProtKB-KW"/>
</dbReference>
<proteinExistence type="inferred from homology"/>
<dbReference type="PRINTS" id="PR01100">
    <property type="entry name" value="SHIKIMTKNASE"/>
</dbReference>
<dbReference type="GO" id="GO:0009423">
    <property type="term" value="P:chorismate biosynthetic process"/>
    <property type="evidence" value="ECO:0007669"/>
    <property type="project" value="UniProtKB-UniRule"/>
</dbReference>
<dbReference type="SUPFAM" id="SSF51735">
    <property type="entry name" value="NAD(P)-binding Rossmann-fold domains"/>
    <property type="match status" value="1"/>
</dbReference>
<keyword evidence="11" id="KW-0460">Magnesium</keyword>
<dbReference type="SUPFAM" id="SSF53223">
    <property type="entry name" value="Aminoacid dehydrogenase-like, N-terminal domain"/>
    <property type="match status" value="1"/>
</dbReference>
<feature type="binding site" evidence="11">
    <location>
        <position position="306"/>
    </location>
    <ligand>
        <name>substrate</name>
    </ligand>
</feature>
<feature type="binding site" evidence="11">
    <location>
        <begin position="260"/>
        <end position="265"/>
    </location>
    <ligand>
        <name>ATP</name>
        <dbReference type="ChEBI" id="CHEBI:30616"/>
    </ligand>
</feature>
<dbReference type="Pfam" id="PF01202">
    <property type="entry name" value="SKI"/>
    <property type="match status" value="1"/>
</dbReference>
<dbReference type="GO" id="GO:0005829">
    <property type="term" value="C:cytosol"/>
    <property type="evidence" value="ECO:0007669"/>
    <property type="project" value="TreeGrafter"/>
</dbReference>
<comment type="caution">
    <text evidence="11">Lacks conserved residue(s) required for the propagation of feature annotation.</text>
</comment>
<comment type="catalytic activity">
    <reaction evidence="10 11">
        <text>shikimate + ATP = 3-phosphoshikimate + ADP + H(+)</text>
        <dbReference type="Rhea" id="RHEA:13121"/>
        <dbReference type="ChEBI" id="CHEBI:15378"/>
        <dbReference type="ChEBI" id="CHEBI:30616"/>
        <dbReference type="ChEBI" id="CHEBI:36208"/>
        <dbReference type="ChEBI" id="CHEBI:145989"/>
        <dbReference type="ChEBI" id="CHEBI:456216"/>
        <dbReference type="EC" id="2.7.1.71"/>
    </reaction>
</comment>
<comment type="pathway">
    <text evidence="2">Metabolic intermediate biosynthesis; chorismate biosynthesis; chorismate from D-erythrose 4-phosphate and phosphoenolpyruvate: step 4/7.</text>
</comment>
<dbReference type="InterPro" id="IPR036291">
    <property type="entry name" value="NAD(P)-bd_dom_sf"/>
</dbReference>
<keyword evidence="11" id="KW-0479">Metal-binding</keyword>
<keyword evidence="8 11" id="KW-0067">ATP-binding</keyword>
<evidence type="ECO:0000313" key="14">
    <source>
        <dbReference type="Proteomes" id="UP000070174"/>
    </source>
</evidence>
<evidence type="ECO:0000313" key="13">
    <source>
        <dbReference type="EMBL" id="KXA29454.1"/>
    </source>
</evidence>
<dbReference type="GO" id="GO:0004764">
    <property type="term" value="F:shikimate 3-dehydrogenase (NADP+) activity"/>
    <property type="evidence" value="ECO:0007669"/>
    <property type="project" value="InterPro"/>
</dbReference>
<sequence>MEYGLLGKKLIYSFSPMIHKYFGDYEYELVECSEEDIRLILSGKKFKGLNITNPYKIMAKEYCDKLDESARKTGCVNTIVNKNGSLYGYNTDYYGFLHMIKKIKSIKKESPFSIIGSGATARMSKVVLEDLECQSIKIISREDIKNHNIEELIKDTEILINCTPIGVYPLVDESFPVEIKKLIKLKHVIDLNYNPLNTRLMIEANELGCKANSGLSMLVAQGKKAAEIFLSKKIDDSLIDEVERKIRKRLLNIVLIGMPGSGKTVIGRELAHRINREFVDIDNCIENLHKMTIQKIIEKNGIRFFRELEKEVVREELLSFSKVFSTGGGVIEDRENWRYLKYNSQVIYIERDLDQLDTKGRPLSQGGIDRLNNIYEKRNPIYKKLSDYRVKNNKSLLETVEEIVKVYEKNFSY</sequence>
<dbReference type="Gene3D" id="3.40.50.10860">
    <property type="entry name" value="Leucine Dehydrogenase, chain A, domain 1"/>
    <property type="match status" value="1"/>
</dbReference>
<dbReference type="GO" id="GO:0005524">
    <property type="term" value="F:ATP binding"/>
    <property type="evidence" value="ECO:0007669"/>
    <property type="project" value="UniProtKB-UniRule"/>
</dbReference>
<evidence type="ECO:0000256" key="9">
    <source>
        <dbReference type="ARBA" id="ARBA00023141"/>
    </source>
</evidence>
<dbReference type="PROSITE" id="PS01128">
    <property type="entry name" value="SHIKIMATE_KINASE"/>
    <property type="match status" value="1"/>
</dbReference>
<dbReference type="CDD" id="cd01065">
    <property type="entry name" value="NAD_bind_Shikimate_DH"/>
    <property type="match status" value="1"/>
</dbReference>
<dbReference type="RefSeq" id="WP_060800191.1">
    <property type="nucleotide sequence ID" value="NZ_JADNMH010000002.1"/>
</dbReference>
<dbReference type="AlphaFoldDB" id="A0A133PLL5"/>
<evidence type="ECO:0000256" key="1">
    <source>
        <dbReference type="ARBA" id="ARBA00004842"/>
    </source>
</evidence>
<dbReference type="PANTHER" id="PTHR21089:SF1">
    <property type="entry name" value="BIFUNCTIONAL 3-DEHYDROQUINATE DEHYDRATASE_SHIKIMATE DEHYDROGENASE, CHLOROPLASTIC"/>
    <property type="match status" value="1"/>
</dbReference>
<feature type="domain" description="Shikimate dehydrogenase substrate binding N-terminal" evidence="12">
    <location>
        <begin position="5"/>
        <end position="79"/>
    </location>
</feature>
<keyword evidence="7 11" id="KW-0418">Kinase</keyword>
<dbReference type="HAMAP" id="MF_00109">
    <property type="entry name" value="Shikimate_kinase"/>
    <property type="match status" value="1"/>
</dbReference>
<keyword evidence="11" id="KW-0963">Cytoplasm</keyword>
<dbReference type="InterPro" id="IPR027417">
    <property type="entry name" value="P-loop_NTPase"/>
</dbReference>
<comment type="cofactor">
    <cofactor evidence="11">
        <name>Mg(2+)</name>
        <dbReference type="ChEBI" id="CHEBI:18420"/>
    </cofactor>
    <text evidence="11">Binds 1 Mg(2+) ion per subunit.</text>
</comment>
<keyword evidence="5 11" id="KW-0808">Transferase</keyword>
<protein>
    <recommendedName>
        <fullName evidence="3 11">Shikimate kinase</fullName>
        <shortName evidence="11">SK</shortName>
        <ecNumber evidence="3 11">2.7.1.71</ecNumber>
    </recommendedName>
</protein>
<feature type="binding site" evidence="11">
    <location>
        <position position="264"/>
    </location>
    <ligand>
        <name>Mg(2+)</name>
        <dbReference type="ChEBI" id="CHEBI:18420"/>
    </ligand>
</feature>
<dbReference type="GO" id="GO:0000287">
    <property type="term" value="F:magnesium ion binding"/>
    <property type="evidence" value="ECO:0007669"/>
    <property type="project" value="UniProtKB-UniRule"/>
</dbReference>
<dbReference type="Pfam" id="PF08501">
    <property type="entry name" value="Shikimate_dh_N"/>
    <property type="match status" value="1"/>
</dbReference>
<evidence type="ECO:0000256" key="4">
    <source>
        <dbReference type="ARBA" id="ARBA00022605"/>
    </source>
</evidence>
<dbReference type="GO" id="GO:0050661">
    <property type="term" value="F:NADP binding"/>
    <property type="evidence" value="ECO:0007669"/>
    <property type="project" value="TreeGrafter"/>
</dbReference>
<comment type="caution">
    <text evidence="13">The sequence shown here is derived from an EMBL/GenBank/DDBJ whole genome shotgun (WGS) entry which is preliminary data.</text>
</comment>
<evidence type="ECO:0000256" key="6">
    <source>
        <dbReference type="ARBA" id="ARBA00022741"/>
    </source>
</evidence>
<keyword evidence="9 11" id="KW-0057">Aromatic amino acid biosynthesis</keyword>
<evidence type="ECO:0000256" key="11">
    <source>
        <dbReference type="HAMAP-Rule" id="MF_00109"/>
    </source>
</evidence>
<dbReference type="CDD" id="cd00464">
    <property type="entry name" value="SK"/>
    <property type="match status" value="1"/>
</dbReference>
<feature type="binding site" evidence="11">
    <location>
        <position position="328"/>
    </location>
    <ligand>
        <name>substrate</name>
    </ligand>
</feature>
<evidence type="ECO:0000256" key="10">
    <source>
        <dbReference type="ARBA" id="ARBA00048567"/>
    </source>
</evidence>
<feature type="binding site" evidence="11">
    <location>
        <position position="282"/>
    </location>
    <ligand>
        <name>substrate</name>
    </ligand>
</feature>
<gene>
    <name evidence="11" type="primary">aroK</name>
    <name evidence="13" type="ORF">HMPREF3229_01078</name>
</gene>
<dbReference type="InterPro" id="IPR046346">
    <property type="entry name" value="Aminoacid_DH-like_N_sf"/>
</dbReference>
<evidence type="ECO:0000259" key="12">
    <source>
        <dbReference type="Pfam" id="PF08501"/>
    </source>
</evidence>
<dbReference type="InterPro" id="IPR023000">
    <property type="entry name" value="Shikimate_kinase_CS"/>
</dbReference>
<dbReference type="GO" id="GO:0019632">
    <property type="term" value="P:shikimate metabolic process"/>
    <property type="evidence" value="ECO:0007669"/>
    <property type="project" value="TreeGrafter"/>
</dbReference>
<keyword evidence="6 11" id="KW-0547">Nucleotide-binding</keyword>
<dbReference type="SUPFAM" id="SSF52540">
    <property type="entry name" value="P-loop containing nucleoside triphosphate hydrolases"/>
    <property type="match status" value="1"/>
</dbReference>
<feature type="binding site" evidence="11">
    <location>
        <position position="378"/>
    </location>
    <ligand>
        <name>substrate</name>
    </ligand>
</feature>
<organism evidence="13">
    <name type="scientific">Peptoniphilus harei</name>
    <dbReference type="NCBI Taxonomy" id="54005"/>
    <lineage>
        <taxon>Bacteria</taxon>
        <taxon>Bacillati</taxon>
        <taxon>Bacillota</taxon>
        <taxon>Tissierellia</taxon>
        <taxon>Tissierellales</taxon>
        <taxon>Peptoniphilaceae</taxon>
        <taxon>Peptoniphilus</taxon>
    </lineage>
</organism>
<comment type="pathway">
    <text evidence="1 11">Metabolic intermediate biosynthesis; chorismate biosynthesis; chorismate from D-erythrose 4-phosphate and phosphoenolpyruvate: step 5/7.</text>
</comment>
<dbReference type="Gene3D" id="3.40.50.720">
    <property type="entry name" value="NAD(P)-binding Rossmann-like Domain"/>
    <property type="match status" value="1"/>
</dbReference>
<dbReference type="Gene3D" id="3.40.50.300">
    <property type="entry name" value="P-loop containing nucleotide triphosphate hydrolases"/>
    <property type="match status" value="1"/>
</dbReference>
<comment type="subunit">
    <text evidence="11">Monomer.</text>
</comment>
<dbReference type="Proteomes" id="UP000070174">
    <property type="component" value="Unassembled WGS sequence"/>
</dbReference>
<dbReference type="PANTHER" id="PTHR21089">
    <property type="entry name" value="SHIKIMATE DEHYDROGENASE"/>
    <property type="match status" value="1"/>
</dbReference>